<sequence>MSSRRVTRKARVASSKTKAEASNSTMPKQISVAEAMGATLPRPAGAPKPPPGSKPDLTINADHPFWSLWLAGEDRLTIDCQTHLAIHKDTVREIHGLIQAAKLIVKDEKYKDDPKVNVLRMYRHGCKDAMKGESWAKPGFYCGDEHGNYNMYEERDAKTKVESEEIEVLEKKLREAKTARFARLRRSGHPDPDEPEEPEETWQDPLSREQLGLGQI</sequence>
<feature type="compositionally biased region" description="Acidic residues" evidence="1">
    <location>
        <begin position="193"/>
        <end position="202"/>
    </location>
</feature>
<dbReference type="EMBL" id="KN846951">
    <property type="protein sequence ID" value="KIV84674.1"/>
    <property type="molecule type" value="Genomic_DNA"/>
</dbReference>
<feature type="compositionally biased region" description="Basic residues" evidence="1">
    <location>
        <begin position="1"/>
        <end position="11"/>
    </location>
</feature>
<feature type="region of interest" description="Disordered" evidence="1">
    <location>
        <begin position="180"/>
        <end position="216"/>
    </location>
</feature>
<evidence type="ECO:0000313" key="3">
    <source>
        <dbReference type="Proteomes" id="UP000053599"/>
    </source>
</evidence>
<gene>
    <name evidence="2" type="ORF">PV11_00443</name>
</gene>
<name>A0A0D1YT75_9EURO</name>
<feature type="compositionally biased region" description="Pro residues" evidence="1">
    <location>
        <begin position="44"/>
        <end position="53"/>
    </location>
</feature>
<dbReference type="HOGENOM" id="CLU_1277624_0_0_1"/>
<proteinExistence type="predicted"/>
<organism evidence="2 3">
    <name type="scientific">Exophiala sideris</name>
    <dbReference type="NCBI Taxonomy" id="1016849"/>
    <lineage>
        <taxon>Eukaryota</taxon>
        <taxon>Fungi</taxon>
        <taxon>Dikarya</taxon>
        <taxon>Ascomycota</taxon>
        <taxon>Pezizomycotina</taxon>
        <taxon>Eurotiomycetes</taxon>
        <taxon>Chaetothyriomycetidae</taxon>
        <taxon>Chaetothyriales</taxon>
        <taxon>Herpotrichiellaceae</taxon>
        <taxon>Exophiala</taxon>
    </lineage>
</organism>
<reference evidence="2 3" key="1">
    <citation type="submission" date="2015-01" db="EMBL/GenBank/DDBJ databases">
        <title>The Genome Sequence of Exophiala sideris CBS121828.</title>
        <authorList>
            <consortium name="The Broad Institute Genomics Platform"/>
            <person name="Cuomo C."/>
            <person name="de Hoog S."/>
            <person name="Gorbushina A."/>
            <person name="Stielow B."/>
            <person name="Teixiera M."/>
            <person name="Abouelleil A."/>
            <person name="Chapman S.B."/>
            <person name="Priest M."/>
            <person name="Young S.K."/>
            <person name="Wortman J."/>
            <person name="Nusbaum C."/>
            <person name="Birren B."/>
        </authorList>
    </citation>
    <scope>NUCLEOTIDE SEQUENCE [LARGE SCALE GENOMIC DNA]</scope>
    <source>
        <strain evidence="2 3">CBS 121828</strain>
    </source>
</reference>
<dbReference type="Proteomes" id="UP000053599">
    <property type="component" value="Unassembled WGS sequence"/>
</dbReference>
<evidence type="ECO:0000256" key="1">
    <source>
        <dbReference type="SAM" id="MobiDB-lite"/>
    </source>
</evidence>
<protein>
    <submittedName>
        <fullName evidence="2">Uncharacterized protein</fullName>
    </submittedName>
</protein>
<feature type="compositionally biased region" description="Polar residues" evidence="1">
    <location>
        <begin position="14"/>
        <end position="28"/>
    </location>
</feature>
<dbReference type="AlphaFoldDB" id="A0A0D1YT75"/>
<evidence type="ECO:0000313" key="2">
    <source>
        <dbReference type="EMBL" id="KIV84674.1"/>
    </source>
</evidence>
<accession>A0A0D1YT75</accession>
<feature type="region of interest" description="Disordered" evidence="1">
    <location>
        <begin position="1"/>
        <end position="57"/>
    </location>
</feature>